<protein>
    <submittedName>
        <fullName evidence="2">Ribonuclease</fullName>
    </submittedName>
</protein>
<proteinExistence type="predicted"/>
<dbReference type="InterPro" id="IPR029060">
    <property type="entry name" value="PIN-like_dom_sf"/>
</dbReference>
<dbReference type="RefSeq" id="WP_066878674.1">
    <property type="nucleotide sequence ID" value="NZ_LNQB01000098.1"/>
</dbReference>
<name>A0A178XL59_SINSA</name>
<accession>A0A178XL59</accession>
<dbReference type="CDD" id="cd09871">
    <property type="entry name" value="PIN_MtVapC28-VapC30-like"/>
    <property type="match status" value="1"/>
</dbReference>
<evidence type="ECO:0000259" key="1">
    <source>
        <dbReference type="Pfam" id="PF01850"/>
    </source>
</evidence>
<sequence length="142" mass="14669">MFVDASALVAVINQEPGWEELAKRLSDVQNACFVSPLVRFEAALALARAAATKGGAAARPTPEILAAARGLVDELVAELGAEEIAISASIGDEALDAAMTYGKAVGHPADLNVGDCFAYACAKACRVGLIYKGDDFARTDLA</sequence>
<dbReference type="EMBL" id="LNQB01000098">
    <property type="protein sequence ID" value="OAP35979.1"/>
    <property type="molecule type" value="Genomic_DNA"/>
</dbReference>
<organism evidence="2 3">
    <name type="scientific">Sinorhizobium saheli</name>
    <dbReference type="NCBI Taxonomy" id="36856"/>
    <lineage>
        <taxon>Bacteria</taxon>
        <taxon>Pseudomonadati</taxon>
        <taxon>Pseudomonadota</taxon>
        <taxon>Alphaproteobacteria</taxon>
        <taxon>Hyphomicrobiales</taxon>
        <taxon>Rhizobiaceae</taxon>
        <taxon>Sinorhizobium/Ensifer group</taxon>
        <taxon>Sinorhizobium</taxon>
    </lineage>
</organism>
<dbReference type="InterPro" id="IPR002716">
    <property type="entry name" value="PIN_dom"/>
</dbReference>
<reference evidence="2 3" key="1">
    <citation type="submission" date="2015-11" db="EMBL/GenBank/DDBJ databases">
        <title>Ensifer anhuiense sp. nov., an effective nitrogen fixation bacterium with Glycine soja.</title>
        <authorList>
            <person name="Yan H."/>
            <person name="Chen W."/>
        </authorList>
    </citation>
    <scope>NUCLEOTIDE SEQUENCE [LARGE SCALE GENOMIC DNA]</scope>
    <source>
        <strain evidence="2 3">LMG 7837</strain>
    </source>
</reference>
<evidence type="ECO:0000313" key="3">
    <source>
        <dbReference type="Proteomes" id="UP000078507"/>
    </source>
</evidence>
<dbReference type="Proteomes" id="UP000078507">
    <property type="component" value="Unassembled WGS sequence"/>
</dbReference>
<keyword evidence="3" id="KW-1185">Reference proteome</keyword>
<feature type="domain" description="PIN" evidence="1">
    <location>
        <begin position="1"/>
        <end position="140"/>
    </location>
</feature>
<comment type="caution">
    <text evidence="2">The sequence shown here is derived from an EMBL/GenBank/DDBJ whole genome shotgun (WGS) entry which is preliminary data.</text>
</comment>
<dbReference type="STRING" id="36856.ATB98_10090"/>
<dbReference type="Gene3D" id="3.40.50.1010">
    <property type="entry name" value="5'-nuclease"/>
    <property type="match status" value="1"/>
</dbReference>
<dbReference type="AlphaFoldDB" id="A0A178XL59"/>
<gene>
    <name evidence="2" type="ORF">ATB98_10090</name>
</gene>
<dbReference type="OrthoDB" id="32625at2"/>
<evidence type="ECO:0000313" key="2">
    <source>
        <dbReference type="EMBL" id="OAP35979.1"/>
    </source>
</evidence>
<dbReference type="SUPFAM" id="SSF88723">
    <property type="entry name" value="PIN domain-like"/>
    <property type="match status" value="1"/>
</dbReference>
<dbReference type="Pfam" id="PF01850">
    <property type="entry name" value="PIN"/>
    <property type="match status" value="1"/>
</dbReference>